<feature type="domain" description="HTH luxR-type" evidence="2">
    <location>
        <begin position="98"/>
        <end position="155"/>
    </location>
</feature>
<proteinExistence type="predicted"/>
<comment type="caution">
    <text evidence="3">The sequence shown here is derived from an EMBL/GenBank/DDBJ whole genome shotgun (WGS) entry which is preliminary data.</text>
</comment>
<dbReference type="InterPro" id="IPR036388">
    <property type="entry name" value="WH-like_DNA-bd_sf"/>
</dbReference>
<sequence>MQNNTQLWLWLWLLLVVQALCATFFMFDAASDLLGREDAASFRHYNSFELLLALALIGSLLATVLQIRALAHRQRRLRRQLDVASDAFAELIEQQFSDWQLSSAERDVALLAIKGLPVADIAALRQTKEGTVKAQCAAVYRKAGVSGRLQLLSYFIEELLAEPLLSNEAQPAHNNESS</sequence>
<keyword evidence="1" id="KW-0812">Transmembrane</keyword>
<dbReference type="Proteomes" id="UP000305041">
    <property type="component" value="Unassembled WGS sequence"/>
</dbReference>
<reference evidence="3 4" key="1">
    <citation type="submission" date="2019-05" db="EMBL/GenBank/DDBJ databases">
        <title>Draft genome sequence of Pelagicola sp. DSW4-44.</title>
        <authorList>
            <person name="Oh J."/>
        </authorList>
    </citation>
    <scope>NUCLEOTIDE SEQUENCE [LARGE SCALE GENOMIC DNA]</scope>
    <source>
        <strain evidence="3 4">DSW4-44</strain>
    </source>
</reference>
<keyword evidence="1" id="KW-0472">Membrane</keyword>
<evidence type="ECO:0000313" key="3">
    <source>
        <dbReference type="EMBL" id="TLP65868.1"/>
    </source>
</evidence>
<dbReference type="EMBL" id="VAUA01000004">
    <property type="protein sequence ID" value="TLP65868.1"/>
    <property type="molecule type" value="Genomic_DNA"/>
</dbReference>
<evidence type="ECO:0000256" key="1">
    <source>
        <dbReference type="SAM" id="Phobius"/>
    </source>
</evidence>
<protein>
    <submittedName>
        <fullName evidence="3">Helix-turn-helix transcriptional regulator</fullName>
    </submittedName>
</protein>
<dbReference type="InterPro" id="IPR000792">
    <property type="entry name" value="Tscrpt_reg_LuxR_C"/>
</dbReference>
<organism evidence="3 4">
    <name type="scientific">Parasedimentitalea maritima</name>
    <dbReference type="NCBI Taxonomy" id="2578117"/>
    <lineage>
        <taxon>Bacteria</taxon>
        <taxon>Pseudomonadati</taxon>
        <taxon>Pseudomonadota</taxon>
        <taxon>Alphaproteobacteria</taxon>
        <taxon>Rhodobacterales</taxon>
        <taxon>Paracoccaceae</taxon>
        <taxon>Parasedimentitalea</taxon>
    </lineage>
</organism>
<evidence type="ECO:0000259" key="2">
    <source>
        <dbReference type="SMART" id="SM00421"/>
    </source>
</evidence>
<feature type="transmembrane region" description="Helical" evidence="1">
    <location>
        <begin position="7"/>
        <end position="30"/>
    </location>
</feature>
<evidence type="ECO:0000313" key="4">
    <source>
        <dbReference type="Proteomes" id="UP000305041"/>
    </source>
</evidence>
<name>A0ABY2UW50_9RHOB</name>
<gene>
    <name evidence="3" type="ORF">FEE96_10255</name>
</gene>
<dbReference type="Gene3D" id="1.10.10.10">
    <property type="entry name" value="Winged helix-like DNA-binding domain superfamily/Winged helix DNA-binding domain"/>
    <property type="match status" value="1"/>
</dbReference>
<dbReference type="InterPro" id="IPR016032">
    <property type="entry name" value="Sig_transdc_resp-reg_C-effctor"/>
</dbReference>
<accession>A0ABY2UW50</accession>
<keyword evidence="1" id="KW-1133">Transmembrane helix</keyword>
<dbReference type="RefSeq" id="WP_138162935.1">
    <property type="nucleotide sequence ID" value="NZ_VAUA01000004.1"/>
</dbReference>
<dbReference type="SUPFAM" id="SSF46894">
    <property type="entry name" value="C-terminal effector domain of the bipartite response regulators"/>
    <property type="match status" value="1"/>
</dbReference>
<keyword evidence="4" id="KW-1185">Reference proteome</keyword>
<feature type="transmembrane region" description="Helical" evidence="1">
    <location>
        <begin position="50"/>
        <end position="71"/>
    </location>
</feature>
<dbReference type="SMART" id="SM00421">
    <property type="entry name" value="HTH_LUXR"/>
    <property type="match status" value="1"/>
</dbReference>